<organism evidence="1 2">
    <name type="scientific">Tuber aestivum</name>
    <name type="common">summer truffle</name>
    <dbReference type="NCBI Taxonomy" id="59557"/>
    <lineage>
        <taxon>Eukaryota</taxon>
        <taxon>Fungi</taxon>
        <taxon>Dikarya</taxon>
        <taxon>Ascomycota</taxon>
        <taxon>Pezizomycotina</taxon>
        <taxon>Pezizomycetes</taxon>
        <taxon>Pezizales</taxon>
        <taxon>Tuberaceae</taxon>
        <taxon>Tuber</taxon>
    </lineage>
</organism>
<sequence length="126" mass="14448">MYDVCTSLDLVHNSNMCEQSLYEHGATVRRRILYSGILRCSTGTPPALCPYVAVALIRLPQLLHELQGLVLVHEENTYRTVVHRSCNANWRADEPWDWWRWGCVDVCVVGKDTIGKEEHNSSLRHS</sequence>
<dbReference type="EMBL" id="LN891226">
    <property type="protein sequence ID" value="CUS07271.1"/>
    <property type="molecule type" value="Genomic_DNA"/>
</dbReference>
<reference evidence="1" key="1">
    <citation type="submission" date="2015-10" db="EMBL/GenBank/DDBJ databases">
        <authorList>
            <person name="Regsiter A."/>
            <person name="william w."/>
        </authorList>
    </citation>
    <scope>NUCLEOTIDE SEQUENCE</scope>
    <source>
        <strain evidence="1">Montdore</strain>
    </source>
</reference>
<dbReference type="Proteomes" id="UP001412239">
    <property type="component" value="Unassembled WGS sequence"/>
</dbReference>
<protein>
    <submittedName>
        <fullName evidence="1">Uncharacterized protein</fullName>
    </submittedName>
</protein>
<name>A0A292PKH6_9PEZI</name>
<proteinExistence type="predicted"/>
<accession>A0A292PKH6</accession>
<dbReference type="AlphaFoldDB" id="A0A292PKH6"/>
<evidence type="ECO:0000313" key="1">
    <source>
        <dbReference type="EMBL" id="CUS07271.1"/>
    </source>
</evidence>
<evidence type="ECO:0000313" key="2">
    <source>
        <dbReference type="Proteomes" id="UP001412239"/>
    </source>
</evidence>
<gene>
    <name evidence="1" type="ORF">GSTUAT00008652001</name>
</gene>
<keyword evidence="2" id="KW-1185">Reference proteome</keyword>